<sequence>MSKVTRSPSETEDIWETEEDDMTEGDLGYGLGGRPGGIYEVSCSIASKKRSDGRNLSPPPFPRKGDERSETIFQYSGTEGLRDTRAQGCRASGYTRQSSSDSNSELSNEQLRQRLHETLEHSLIMLCNQQHWSLWFCENDFWIAAGINHPWLLLQLTSVRVIFSAGLSHSIPGYASQRRKKTLGQRLLGMLPSENSSKRTEDQDSPQEVLKMLVDLLNDKEEALAHQRKVSYMLARTLEDKDIAAKKNKDKIPTNQKSPFTAPWQEVSGRCVLCDPAHSNVHVSDPVGCICLVHHPQRDSDCSRTLKRSHSLPSNIF</sequence>
<keyword evidence="2" id="KW-1185">Reference proteome</keyword>
<name>A0ABM1US16_MICOH</name>
<organism evidence="2 3">
    <name type="scientific">Microtus ochrogaster</name>
    <name type="common">Prairie vole</name>
    <dbReference type="NCBI Taxonomy" id="79684"/>
    <lineage>
        <taxon>Eukaryota</taxon>
        <taxon>Metazoa</taxon>
        <taxon>Chordata</taxon>
        <taxon>Craniata</taxon>
        <taxon>Vertebrata</taxon>
        <taxon>Euteleostomi</taxon>
        <taxon>Mammalia</taxon>
        <taxon>Eutheria</taxon>
        <taxon>Euarchontoglires</taxon>
        <taxon>Glires</taxon>
        <taxon>Rodentia</taxon>
        <taxon>Myomorpha</taxon>
        <taxon>Muroidea</taxon>
        <taxon>Cricetidae</taxon>
        <taxon>Arvicolinae</taxon>
        <taxon>Microtus</taxon>
    </lineage>
</organism>
<dbReference type="InterPro" id="IPR034608">
    <property type="entry name" value="CCDC125"/>
</dbReference>
<feature type="region of interest" description="Disordered" evidence="1">
    <location>
        <begin position="1"/>
        <end position="33"/>
    </location>
</feature>
<dbReference type="Proteomes" id="UP000694915">
    <property type="component" value="Unplaced"/>
</dbReference>
<dbReference type="PANTHER" id="PTHR28616">
    <property type="entry name" value="COILED-COIL DOMAIN-CONTAINING PROTEIN 125"/>
    <property type="match status" value="1"/>
</dbReference>
<feature type="compositionally biased region" description="Low complexity" evidence="1">
    <location>
        <begin position="97"/>
        <end position="109"/>
    </location>
</feature>
<dbReference type="PANTHER" id="PTHR28616:SF1">
    <property type="entry name" value="COILED-COIL DOMAIN-CONTAINING PROTEIN 125"/>
    <property type="match status" value="1"/>
</dbReference>
<evidence type="ECO:0000313" key="2">
    <source>
        <dbReference type="Proteomes" id="UP000694915"/>
    </source>
</evidence>
<dbReference type="GeneID" id="101983388"/>
<dbReference type="RefSeq" id="XP_026644778.1">
    <property type="nucleotide sequence ID" value="XM_026788977.1"/>
</dbReference>
<proteinExistence type="predicted"/>
<evidence type="ECO:0000313" key="3">
    <source>
        <dbReference type="RefSeq" id="XP_026644778.1"/>
    </source>
</evidence>
<evidence type="ECO:0000256" key="1">
    <source>
        <dbReference type="SAM" id="MobiDB-lite"/>
    </source>
</evidence>
<accession>A0ABM1US16</accession>
<gene>
    <name evidence="3" type="primary">Ccdc125</name>
</gene>
<feature type="compositionally biased region" description="Acidic residues" evidence="1">
    <location>
        <begin position="10"/>
        <end position="24"/>
    </location>
</feature>
<feature type="region of interest" description="Disordered" evidence="1">
    <location>
        <begin position="47"/>
        <end position="69"/>
    </location>
</feature>
<feature type="region of interest" description="Disordered" evidence="1">
    <location>
        <begin position="89"/>
        <end position="109"/>
    </location>
</feature>
<reference evidence="3" key="1">
    <citation type="submission" date="2025-08" db="UniProtKB">
        <authorList>
            <consortium name="RefSeq"/>
        </authorList>
    </citation>
    <scope>IDENTIFICATION</scope>
</reference>
<protein>
    <submittedName>
        <fullName evidence="3">Coiled-coil domain-containing protein 125</fullName>
    </submittedName>
</protein>